<proteinExistence type="predicted"/>
<evidence type="ECO:0000256" key="2">
    <source>
        <dbReference type="SAM" id="Phobius"/>
    </source>
</evidence>
<comment type="caution">
    <text evidence="3">The sequence shown here is derived from an EMBL/GenBank/DDBJ whole genome shotgun (WGS) entry which is preliminary data.</text>
</comment>
<organism evidence="3 4">
    <name type="scientific">Celerinatantimonas yamalensis</name>
    <dbReference type="NCBI Taxonomy" id="559956"/>
    <lineage>
        <taxon>Bacteria</taxon>
        <taxon>Pseudomonadati</taxon>
        <taxon>Pseudomonadota</taxon>
        <taxon>Gammaproteobacteria</taxon>
        <taxon>Celerinatantimonadaceae</taxon>
        <taxon>Celerinatantimonas</taxon>
    </lineage>
</organism>
<feature type="transmembrane region" description="Helical" evidence="2">
    <location>
        <begin position="96"/>
        <end position="114"/>
    </location>
</feature>
<keyword evidence="2" id="KW-1133">Transmembrane helix</keyword>
<name>A0ABW9G4E5_9GAMM</name>
<dbReference type="Proteomes" id="UP001629953">
    <property type="component" value="Unassembled WGS sequence"/>
</dbReference>
<feature type="transmembrane region" description="Helical" evidence="2">
    <location>
        <begin position="27"/>
        <end position="48"/>
    </location>
</feature>
<keyword evidence="2" id="KW-0472">Membrane</keyword>
<protein>
    <submittedName>
        <fullName evidence="3">Uncharacterized protein</fullName>
    </submittedName>
</protein>
<dbReference type="RefSeq" id="WP_408622380.1">
    <property type="nucleotide sequence ID" value="NZ_JBEQCT010000001.1"/>
</dbReference>
<keyword evidence="2" id="KW-0812">Transmembrane</keyword>
<feature type="transmembrane region" description="Helical" evidence="2">
    <location>
        <begin position="55"/>
        <end position="76"/>
    </location>
</feature>
<gene>
    <name evidence="3" type="ORF">ABUE30_04050</name>
</gene>
<dbReference type="EMBL" id="JBEQCT010000001">
    <property type="protein sequence ID" value="MFM2484244.1"/>
    <property type="molecule type" value="Genomic_DNA"/>
</dbReference>
<evidence type="ECO:0000313" key="3">
    <source>
        <dbReference type="EMBL" id="MFM2484244.1"/>
    </source>
</evidence>
<sequence length="144" mass="16299">MKRFFAGVMVLLLCCCALMQLASPMPLLWFVCTLFVALVCMLCAWGVWYRKLAFIALLGAALGLGWLWQGTLWLLSDFNQWDSVTFFSSNSPFLQMRHALILWMMAFALIGILVDRQANSPTKGSAERIRSQSTDKSPRTEPKL</sequence>
<reference evidence="3 4" key="1">
    <citation type="journal article" date="2013" name="Int. J. Syst. Evol. Microbiol.">
        <title>Celerinatantimonas yamalensis sp. nov., a cold-adapted diazotrophic bacterium from a cold permafrost brine.</title>
        <authorList>
            <person name="Shcherbakova V."/>
            <person name="Chuvilskaya N."/>
            <person name="Rivkina E."/>
            <person name="Demidov N."/>
            <person name="Uchaeva V."/>
            <person name="Suetin S."/>
            <person name="Suzina N."/>
            <person name="Gilichinsky D."/>
        </authorList>
    </citation>
    <scope>NUCLEOTIDE SEQUENCE [LARGE SCALE GENOMIC DNA]</scope>
    <source>
        <strain evidence="3 4">C7</strain>
    </source>
</reference>
<keyword evidence="4" id="KW-1185">Reference proteome</keyword>
<feature type="region of interest" description="Disordered" evidence="1">
    <location>
        <begin position="123"/>
        <end position="144"/>
    </location>
</feature>
<accession>A0ABW9G4E5</accession>
<evidence type="ECO:0000313" key="4">
    <source>
        <dbReference type="Proteomes" id="UP001629953"/>
    </source>
</evidence>
<evidence type="ECO:0000256" key="1">
    <source>
        <dbReference type="SAM" id="MobiDB-lite"/>
    </source>
</evidence>